<dbReference type="RefSeq" id="WP_164609213.1">
    <property type="nucleotide sequence ID" value="NZ_JAAIKE010000001.1"/>
</dbReference>
<dbReference type="Proteomes" id="UP000481421">
    <property type="component" value="Unassembled WGS sequence"/>
</dbReference>
<name>A0A6B3RQ64_9RHOB</name>
<dbReference type="AlphaFoldDB" id="A0A6B3RQ64"/>
<sequence length="543" mass="57544">MDVISILRQQVAQDHEALRARGLMIEILEEAVGRLRGAGFAPRLDLADSAALVVLRLDTSAWALRQVGLPARVLDREPLPRVDLAALRADPPAPAVKQSLIPRATAPSALSWTPARDARLLSLRGAGRTAKEIAADLGLKSDKAVKDRIYVLKKRGVAVPEAVGRKAAVPAAVKAAAEPKPSVWTPERDAELLALRAEGLQAGEIATRLGICSQHAVQVRISRLRKDGRVEVPRKEPAPSVWTPERDAEMAALLREGLTLAAAAGRMGLTEGALVDRRRRLRALGRDVPPLPKGVTQEKANEARRVWTPELEARLAELYRSGKSDQDIAADLGNGLSVGAVSVRVGIMRKEGRLAAISRRAIRAAEASPKADKPAPAKPAAPVVEQKSEPLAAAPAPQAIVAKPAVKAPDQPPPAPAAAKTAGGITLGVPRTVRIERPHAVMLDGLTEDQKVTAITAHVAALPASKDFDAELDLELCEAVFAGKGGLQLFATDMGIDLRTVQARFETIVAPFCRPGVKALPIDTAKLLLPALRARVAQARGAA</sequence>
<comment type="caution">
    <text evidence="2">The sequence shown here is derived from an EMBL/GenBank/DDBJ whole genome shotgun (WGS) entry which is preliminary data.</text>
</comment>
<gene>
    <name evidence="2" type="ORF">G3572_03220</name>
</gene>
<evidence type="ECO:0000313" key="2">
    <source>
        <dbReference type="EMBL" id="NEX45202.1"/>
    </source>
</evidence>
<dbReference type="EMBL" id="JAAIKE010000001">
    <property type="protein sequence ID" value="NEX45202.1"/>
    <property type="molecule type" value="Genomic_DNA"/>
</dbReference>
<accession>A0A6B3RQ64</accession>
<keyword evidence="3" id="KW-1185">Reference proteome</keyword>
<proteinExistence type="predicted"/>
<protein>
    <submittedName>
        <fullName evidence="2">Uncharacterized protein</fullName>
    </submittedName>
</protein>
<feature type="region of interest" description="Disordered" evidence="1">
    <location>
        <begin position="365"/>
        <end position="389"/>
    </location>
</feature>
<evidence type="ECO:0000313" key="3">
    <source>
        <dbReference type="Proteomes" id="UP000481421"/>
    </source>
</evidence>
<organism evidence="2 3">
    <name type="scientific">Pseudotabrizicola algicola</name>
    <dbReference type="NCBI Taxonomy" id="2709381"/>
    <lineage>
        <taxon>Bacteria</taxon>
        <taxon>Pseudomonadati</taxon>
        <taxon>Pseudomonadota</taxon>
        <taxon>Alphaproteobacteria</taxon>
        <taxon>Rhodobacterales</taxon>
        <taxon>Paracoccaceae</taxon>
        <taxon>Pseudotabrizicola</taxon>
    </lineage>
</organism>
<reference evidence="2 3" key="1">
    <citation type="submission" date="2020-02" db="EMBL/GenBank/DDBJ databases">
        <title>Rhodobacter algicola sp. nov., isolated from microalga culture.</title>
        <authorList>
            <person name="Park C.-Y."/>
        </authorList>
    </citation>
    <scope>NUCLEOTIDE SEQUENCE [LARGE SCALE GENOMIC DNA]</scope>
    <source>
        <strain evidence="2 3">ETT8</strain>
    </source>
</reference>
<evidence type="ECO:0000256" key="1">
    <source>
        <dbReference type="SAM" id="MobiDB-lite"/>
    </source>
</evidence>